<sequence length="293" mass="33570">MNRTKLSKTKLTVVLTILLTFIVGATVVVKNTAEKKRLEKLEAEKERIRLEKIEKEKNEPIIGAKKNSVKKYGFDAKEIYNKLSTFDYSNNGEKVVFLTFDDGPSTTNTPKVLDTLNKHSVKATFFIKGDSLESNGAPEILKRTFDEGHAIAHHSYSHNYKTLYPNRSLNLDNFVNEINQTDMAMKKVLGDKFSSRVLRCPGGYMSWKNMDPLKNYLTEHDMASIDWNALNADAEGKKKDYNELFEFAKESSKDKEIVVILMHDTYGKEETVKSLDLIIPYFKENGYKFKILV</sequence>
<dbReference type="GO" id="GO:0005975">
    <property type="term" value="P:carbohydrate metabolic process"/>
    <property type="evidence" value="ECO:0007669"/>
    <property type="project" value="InterPro"/>
</dbReference>
<feature type="coiled-coil region" evidence="1">
    <location>
        <begin position="31"/>
        <end position="58"/>
    </location>
</feature>
<keyword evidence="4" id="KW-1185">Reference proteome</keyword>
<evidence type="ECO:0000313" key="4">
    <source>
        <dbReference type="Proteomes" id="UP000243255"/>
    </source>
</evidence>
<evidence type="ECO:0000259" key="2">
    <source>
        <dbReference type="PROSITE" id="PS51677"/>
    </source>
</evidence>
<dbReference type="InterPro" id="IPR050248">
    <property type="entry name" value="Polysacc_deacetylase_ArnD"/>
</dbReference>
<name>A0A1M5PY17_9FIRM</name>
<dbReference type="EMBL" id="FQWX01000017">
    <property type="protein sequence ID" value="SHH06897.1"/>
    <property type="molecule type" value="Genomic_DNA"/>
</dbReference>
<dbReference type="PROSITE" id="PS51677">
    <property type="entry name" value="NODB"/>
    <property type="match status" value="1"/>
</dbReference>
<dbReference type="InterPro" id="IPR002509">
    <property type="entry name" value="NODB_dom"/>
</dbReference>
<dbReference type="OrthoDB" id="258610at2"/>
<keyword evidence="1" id="KW-0175">Coiled coil</keyword>
<protein>
    <submittedName>
        <fullName evidence="3">Peptidoglycan/xylan/chitin deacetylase, PgdA/CDA1 family</fullName>
    </submittedName>
</protein>
<feature type="domain" description="NodB homology" evidence="2">
    <location>
        <begin position="94"/>
        <end position="290"/>
    </location>
</feature>
<dbReference type="AlphaFoldDB" id="A0A1M5PY17"/>
<dbReference type="InterPro" id="IPR011330">
    <property type="entry name" value="Glyco_hydro/deAcase_b/a-brl"/>
</dbReference>
<reference evidence="4" key="1">
    <citation type="submission" date="2016-11" db="EMBL/GenBank/DDBJ databases">
        <authorList>
            <person name="Varghese N."/>
            <person name="Submissions S."/>
        </authorList>
    </citation>
    <scope>NUCLEOTIDE SEQUENCE [LARGE SCALE GENOMIC DNA]</scope>
    <source>
        <strain evidence="4">DSM 2635</strain>
    </source>
</reference>
<dbReference type="RefSeq" id="WP_073126280.1">
    <property type="nucleotide sequence ID" value="NZ_BAABCH010000096.1"/>
</dbReference>
<dbReference type="CDD" id="cd10944">
    <property type="entry name" value="CE4_SmPgdA_like"/>
    <property type="match status" value="1"/>
</dbReference>
<gene>
    <name evidence="3" type="ORF">SAMN04488530_11719</name>
</gene>
<evidence type="ECO:0000256" key="1">
    <source>
        <dbReference type="SAM" id="Coils"/>
    </source>
</evidence>
<dbReference type="Proteomes" id="UP000243255">
    <property type="component" value="Unassembled WGS sequence"/>
</dbReference>
<accession>A0A1M5PY17</accession>
<dbReference type="GO" id="GO:0016810">
    <property type="term" value="F:hydrolase activity, acting on carbon-nitrogen (but not peptide) bonds"/>
    <property type="evidence" value="ECO:0007669"/>
    <property type="project" value="InterPro"/>
</dbReference>
<dbReference type="SUPFAM" id="SSF88713">
    <property type="entry name" value="Glycoside hydrolase/deacetylase"/>
    <property type="match status" value="1"/>
</dbReference>
<organism evidence="3 4">
    <name type="scientific">Asaccharospora irregularis DSM 2635</name>
    <dbReference type="NCBI Taxonomy" id="1121321"/>
    <lineage>
        <taxon>Bacteria</taxon>
        <taxon>Bacillati</taxon>
        <taxon>Bacillota</taxon>
        <taxon>Clostridia</taxon>
        <taxon>Peptostreptococcales</taxon>
        <taxon>Peptostreptococcaceae</taxon>
        <taxon>Asaccharospora</taxon>
    </lineage>
</organism>
<dbReference type="STRING" id="1121321.SAMN04488530_11719"/>
<proteinExistence type="predicted"/>
<dbReference type="PANTHER" id="PTHR10587">
    <property type="entry name" value="GLYCOSYL TRANSFERASE-RELATED"/>
    <property type="match status" value="1"/>
</dbReference>
<dbReference type="Pfam" id="PF01522">
    <property type="entry name" value="Polysacc_deac_1"/>
    <property type="match status" value="1"/>
</dbReference>
<dbReference type="Gene3D" id="3.20.20.370">
    <property type="entry name" value="Glycoside hydrolase/deacetylase"/>
    <property type="match status" value="1"/>
</dbReference>
<evidence type="ECO:0000313" key="3">
    <source>
        <dbReference type="EMBL" id="SHH06897.1"/>
    </source>
</evidence>